<dbReference type="EMBL" id="CAJVQB010000978">
    <property type="protein sequence ID" value="CAG8515830.1"/>
    <property type="molecule type" value="Genomic_DNA"/>
</dbReference>
<dbReference type="Proteomes" id="UP000789901">
    <property type="component" value="Unassembled WGS sequence"/>
</dbReference>
<proteinExistence type="predicted"/>
<keyword evidence="2" id="KW-1185">Reference proteome</keyword>
<evidence type="ECO:0000313" key="2">
    <source>
        <dbReference type="Proteomes" id="UP000789901"/>
    </source>
</evidence>
<accession>A0ABM8W3J6</accession>
<organism evidence="1 2">
    <name type="scientific">Gigaspora margarita</name>
    <dbReference type="NCBI Taxonomy" id="4874"/>
    <lineage>
        <taxon>Eukaryota</taxon>
        <taxon>Fungi</taxon>
        <taxon>Fungi incertae sedis</taxon>
        <taxon>Mucoromycota</taxon>
        <taxon>Glomeromycotina</taxon>
        <taxon>Glomeromycetes</taxon>
        <taxon>Diversisporales</taxon>
        <taxon>Gigasporaceae</taxon>
        <taxon>Gigaspora</taxon>
    </lineage>
</organism>
<name>A0ABM8W3J6_GIGMA</name>
<reference evidence="1 2" key="1">
    <citation type="submission" date="2021-06" db="EMBL/GenBank/DDBJ databases">
        <authorList>
            <person name="Kallberg Y."/>
            <person name="Tangrot J."/>
            <person name="Rosling A."/>
        </authorList>
    </citation>
    <scope>NUCLEOTIDE SEQUENCE [LARGE SCALE GENOMIC DNA]</scope>
    <source>
        <strain evidence="1 2">120-4 pot B 10/14</strain>
    </source>
</reference>
<comment type="caution">
    <text evidence="1">The sequence shown here is derived from an EMBL/GenBank/DDBJ whole genome shotgun (WGS) entry which is preliminary data.</text>
</comment>
<sequence>MHCQEYYSLIEAYLENIRANEDDIADENTTKNIENNVISIKNPQKVVTRGRPKSTSHNKML</sequence>
<protein>
    <submittedName>
        <fullName evidence="1">11530_t:CDS:1</fullName>
    </submittedName>
</protein>
<gene>
    <name evidence="1" type="ORF">GMARGA_LOCUS2911</name>
</gene>
<evidence type="ECO:0000313" key="1">
    <source>
        <dbReference type="EMBL" id="CAG8515830.1"/>
    </source>
</evidence>